<reference evidence="6" key="1">
    <citation type="journal article" date="2020" name="Stud. Mycol.">
        <title>101 Dothideomycetes genomes: a test case for predicting lifestyles and emergence of pathogens.</title>
        <authorList>
            <person name="Haridas S."/>
            <person name="Albert R."/>
            <person name="Binder M."/>
            <person name="Bloem J."/>
            <person name="Labutti K."/>
            <person name="Salamov A."/>
            <person name="Andreopoulos B."/>
            <person name="Baker S."/>
            <person name="Barry K."/>
            <person name="Bills G."/>
            <person name="Bluhm B."/>
            <person name="Cannon C."/>
            <person name="Castanera R."/>
            <person name="Culley D."/>
            <person name="Daum C."/>
            <person name="Ezra D."/>
            <person name="Gonzalez J."/>
            <person name="Henrissat B."/>
            <person name="Kuo A."/>
            <person name="Liang C."/>
            <person name="Lipzen A."/>
            <person name="Lutzoni F."/>
            <person name="Magnuson J."/>
            <person name="Mondo S."/>
            <person name="Nolan M."/>
            <person name="Ohm R."/>
            <person name="Pangilinan J."/>
            <person name="Park H.-J."/>
            <person name="Ramirez L."/>
            <person name="Alfaro M."/>
            <person name="Sun H."/>
            <person name="Tritt A."/>
            <person name="Yoshinaga Y."/>
            <person name="Zwiers L.-H."/>
            <person name="Turgeon B."/>
            <person name="Goodwin S."/>
            <person name="Spatafora J."/>
            <person name="Crous P."/>
            <person name="Grigoriev I."/>
        </authorList>
    </citation>
    <scope>NUCLEOTIDE SEQUENCE</scope>
    <source>
        <strain evidence="6">CBS 207.26</strain>
    </source>
</reference>
<feature type="domain" description="EngB-type G" evidence="5">
    <location>
        <begin position="45"/>
        <end position="225"/>
    </location>
</feature>
<dbReference type="EMBL" id="ML994613">
    <property type="protein sequence ID" value="KAF2193455.1"/>
    <property type="molecule type" value="Genomic_DNA"/>
</dbReference>
<accession>A0A6A6EQM0</accession>
<dbReference type="GO" id="GO:0005525">
    <property type="term" value="F:GTP binding"/>
    <property type="evidence" value="ECO:0007669"/>
    <property type="project" value="UniProtKB-KW"/>
</dbReference>
<dbReference type="PROSITE" id="PS51706">
    <property type="entry name" value="G_ENGB"/>
    <property type="match status" value="1"/>
</dbReference>
<keyword evidence="1" id="KW-0479">Metal-binding</keyword>
<dbReference type="Proteomes" id="UP000800200">
    <property type="component" value="Unassembled WGS sequence"/>
</dbReference>
<dbReference type="PANTHER" id="PTHR46498:SF1">
    <property type="entry name" value="GTP-BINDING PROTEIN 8"/>
    <property type="match status" value="1"/>
</dbReference>
<dbReference type="PANTHER" id="PTHR46498">
    <property type="entry name" value="GTP-BINDING PROTEIN 8"/>
    <property type="match status" value="1"/>
</dbReference>
<dbReference type="SUPFAM" id="SSF52540">
    <property type="entry name" value="P-loop containing nucleoside triphosphate hydrolases"/>
    <property type="match status" value="1"/>
</dbReference>
<dbReference type="InterPro" id="IPR052279">
    <property type="entry name" value="EngB_GTPase"/>
</dbReference>
<evidence type="ECO:0000256" key="4">
    <source>
        <dbReference type="ARBA" id="ARBA00023134"/>
    </source>
</evidence>
<organism evidence="6 7">
    <name type="scientific">Zopfia rhizophila CBS 207.26</name>
    <dbReference type="NCBI Taxonomy" id="1314779"/>
    <lineage>
        <taxon>Eukaryota</taxon>
        <taxon>Fungi</taxon>
        <taxon>Dikarya</taxon>
        <taxon>Ascomycota</taxon>
        <taxon>Pezizomycotina</taxon>
        <taxon>Dothideomycetes</taxon>
        <taxon>Dothideomycetes incertae sedis</taxon>
        <taxon>Zopfiaceae</taxon>
        <taxon>Zopfia</taxon>
    </lineage>
</organism>
<dbReference type="InterPro" id="IPR006073">
    <property type="entry name" value="GTP-bd"/>
</dbReference>
<evidence type="ECO:0000313" key="7">
    <source>
        <dbReference type="Proteomes" id="UP000800200"/>
    </source>
</evidence>
<evidence type="ECO:0000256" key="2">
    <source>
        <dbReference type="ARBA" id="ARBA00022741"/>
    </source>
</evidence>
<evidence type="ECO:0000259" key="5">
    <source>
        <dbReference type="PROSITE" id="PS51706"/>
    </source>
</evidence>
<dbReference type="GO" id="GO:0046872">
    <property type="term" value="F:metal ion binding"/>
    <property type="evidence" value="ECO:0007669"/>
    <property type="project" value="UniProtKB-KW"/>
</dbReference>
<dbReference type="PRINTS" id="PR00326">
    <property type="entry name" value="GTP1OBG"/>
</dbReference>
<sequence length="267" mass="29773">WNWYWETLPPTARQKSWADEFFTNKDGDPKFLRAISKFRDWPESNLPEVAFVGRSNTGKSTLLNTLVNRPVKVLAHTSKTPGRTKTMNIYGVGAASDNGVRIKEGRGGEHDRIMGRGGLVIVDLPGYGEGSFAEWGTEILKYLVGRRQLRRTFVLIDPLHGLKDNDRAFLSRLRLDGVSHQIILPKMDRVFIPKSSLNVESLGKKAKSKGSIEELHYIMKSLRQEIQPKRGSGALGEILACSSQVGVQGRRLGIDSVRYAMLQAAGL</sequence>
<keyword evidence="2" id="KW-0547">Nucleotide-binding</keyword>
<proteinExistence type="predicted"/>
<gene>
    <name evidence="6" type="ORF">K469DRAFT_475893</name>
</gene>
<evidence type="ECO:0000256" key="3">
    <source>
        <dbReference type="ARBA" id="ARBA00022842"/>
    </source>
</evidence>
<dbReference type="InterPro" id="IPR027417">
    <property type="entry name" value="P-loop_NTPase"/>
</dbReference>
<dbReference type="OrthoDB" id="391988at2759"/>
<dbReference type="GO" id="GO:0005739">
    <property type="term" value="C:mitochondrion"/>
    <property type="evidence" value="ECO:0007669"/>
    <property type="project" value="TreeGrafter"/>
</dbReference>
<dbReference type="InterPro" id="IPR030393">
    <property type="entry name" value="G_ENGB_dom"/>
</dbReference>
<keyword evidence="4" id="KW-0342">GTP-binding</keyword>
<evidence type="ECO:0000313" key="6">
    <source>
        <dbReference type="EMBL" id="KAF2193455.1"/>
    </source>
</evidence>
<name>A0A6A6EQM0_9PEZI</name>
<feature type="non-terminal residue" evidence="6">
    <location>
        <position position="1"/>
    </location>
</feature>
<keyword evidence="3" id="KW-0460">Magnesium</keyword>
<evidence type="ECO:0000256" key="1">
    <source>
        <dbReference type="ARBA" id="ARBA00022723"/>
    </source>
</evidence>
<dbReference type="Pfam" id="PF01926">
    <property type="entry name" value="MMR_HSR1"/>
    <property type="match status" value="1"/>
</dbReference>
<keyword evidence="7" id="KW-1185">Reference proteome</keyword>
<dbReference type="AlphaFoldDB" id="A0A6A6EQM0"/>
<feature type="non-terminal residue" evidence="6">
    <location>
        <position position="267"/>
    </location>
</feature>
<dbReference type="Gene3D" id="3.40.50.300">
    <property type="entry name" value="P-loop containing nucleotide triphosphate hydrolases"/>
    <property type="match status" value="1"/>
</dbReference>
<dbReference type="CDD" id="cd01876">
    <property type="entry name" value="YihA_EngB"/>
    <property type="match status" value="1"/>
</dbReference>
<protein>
    <submittedName>
        <fullName evidence="6">GTP-binding protein engB</fullName>
    </submittedName>
</protein>